<dbReference type="Proteomes" id="UP001139311">
    <property type="component" value="Unassembled WGS sequence"/>
</dbReference>
<name>A0A9X1IAD7_9PROT</name>
<dbReference type="PANTHER" id="PTHR31687">
    <property type="match status" value="1"/>
</dbReference>
<reference evidence="1" key="1">
    <citation type="submission" date="2021-10" db="EMBL/GenBank/DDBJ databases">
        <title>Roseicella aerolatum sp. nov., isolated from aerosols of e-waste dismantling site.</title>
        <authorList>
            <person name="Qin T."/>
        </authorList>
    </citation>
    <scope>NUCLEOTIDE SEQUENCE</scope>
    <source>
        <strain evidence="1">GB24</strain>
    </source>
</reference>
<comment type="caution">
    <text evidence="1">The sequence shown here is derived from an EMBL/GenBank/DDBJ whole genome shotgun (WGS) entry which is preliminary data.</text>
</comment>
<dbReference type="EMBL" id="JAJAQI010000005">
    <property type="protein sequence ID" value="MCB4821149.1"/>
    <property type="molecule type" value="Genomic_DNA"/>
</dbReference>
<dbReference type="RefSeq" id="WP_226605463.1">
    <property type="nucleotide sequence ID" value="NZ_JAJAQI010000005.1"/>
</dbReference>
<dbReference type="InterPro" id="IPR012469">
    <property type="entry name" value="DUF1688"/>
</dbReference>
<evidence type="ECO:0000313" key="2">
    <source>
        <dbReference type="Proteomes" id="UP001139311"/>
    </source>
</evidence>
<gene>
    <name evidence="1" type="ORF">LHA35_05305</name>
</gene>
<sequence length="403" mass="43413">MTRPEDSLASALLTPEAVRERSQELHRLGLDDRLQAWEVRPDAMAATADLVAAVVRTNYPDLRVPFHARWRHFAVGGRDRWAVLRATLPADAAERARVAFDLAVLSVLLDAGAGMGWRYREAGSGQDFSKSEGLAIASLAMFAAGGFARDGRTPRADAPRLAEMTVEEVARGFQAGADNPLVGLEGRAALLRRLGRTLAATGLDRPGSLFDILAAQAAGGTLPARVVLITLLRHLGPIWPGREVLEGVNLGDCWSHPGIRRADATTGLIPFHKLSQWLAYSLIEPLEEAGLRVTGIDALTGLPEYRNGGLFLDMGVIRPRDPGVFAAEHAPGDILIVEWRALTVALLDAIAPMVRARLGLAAEAFPLARVLEGGTWWAGRRLARERRADGGPPLRVVSDGTVF</sequence>
<dbReference type="PANTHER" id="PTHR31687:SF3">
    <property type="entry name" value="PROTEIN URG3"/>
    <property type="match status" value="1"/>
</dbReference>
<accession>A0A9X1IAD7</accession>
<proteinExistence type="predicted"/>
<dbReference type="AlphaFoldDB" id="A0A9X1IAD7"/>
<protein>
    <submittedName>
        <fullName evidence="1">URC4/urg3 family protein</fullName>
    </submittedName>
</protein>
<organism evidence="1 2">
    <name type="scientific">Roseicella aerolata</name>
    <dbReference type="NCBI Taxonomy" id="2883479"/>
    <lineage>
        <taxon>Bacteria</taxon>
        <taxon>Pseudomonadati</taxon>
        <taxon>Pseudomonadota</taxon>
        <taxon>Alphaproteobacteria</taxon>
        <taxon>Acetobacterales</taxon>
        <taxon>Roseomonadaceae</taxon>
        <taxon>Roseicella</taxon>
    </lineage>
</organism>
<keyword evidence="2" id="KW-1185">Reference proteome</keyword>
<dbReference type="Pfam" id="PF07958">
    <property type="entry name" value="DUF1688"/>
    <property type="match status" value="1"/>
</dbReference>
<evidence type="ECO:0000313" key="1">
    <source>
        <dbReference type="EMBL" id="MCB4821149.1"/>
    </source>
</evidence>